<evidence type="ECO:0000313" key="3">
    <source>
        <dbReference type="Proteomes" id="UP000076842"/>
    </source>
</evidence>
<evidence type="ECO:0000313" key="1">
    <source>
        <dbReference type="EMBL" id="KZT50211.1"/>
    </source>
</evidence>
<sequence length="73" mass="8603">MNEFAEIYVDCRSWKDHLQPTSAIQTPELVRRDPENMIDAVAFDPPCLEVEKKGQSGRLTWVRLSRMRLGKWR</sequence>
<protein>
    <submittedName>
        <fullName evidence="2">Uncharacterized protein</fullName>
    </submittedName>
</protein>
<name>A0A165CCG3_9BASI</name>
<organism evidence="2 3">
    <name type="scientific">Calocera cornea HHB12733</name>
    <dbReference type="NCBI Taxonomy" id="1353952"/>
    <lineage>
        <taxon>Eukaryota</taxon>
        <taxon>Fungi</taxon>
        <taxon>Dikarya</taxon>
        <taxon>Basidiomycota</taxon>
        <taxon>Agaricomycotina</taxon>
        <taxon>Dacrymycetes</taxon>
        <taxon>Dacrymycetales</taxon>
        <taxon>Dacrymycetaceae</taxon>
        <taxon>Calocera</taxon>
    </lineage>
</organism>
<dbReference type="AlphaFoldDB" id="A0A165CCG3"/>
<gene>
    <name evidence="2" type="ORF">CALCODRAFT_504543</name>
    <name evidence="1" type="ORF">CALCODRAFT_504958</name>
</gene>
<keyword evidence="3" id="KW-1185">Reference proteome</keyword>
<evidence type="ECO:0000313" key="2">
    <source>
        <dbReference type="EMBL" id="KZT50578.1"/>
    </source>
</evidence>
<dbReference type="EMBL" id="KV424209">
    <property type="protein sequence ID" value="KZT50211.1"/>
    <property type="molecule type" value="Genomic_DNA"/>
</dbReference>
<dbReference type="Proteomes" id="UP000076842">
    <property type="component" value="Unassembled WGS sequence"/>
</dbReference>
<reference evidence="2 3" key="1">
    <citation type="journal article" date="2016" name="Mol. Biol. Evol.">
        <title>Comparative Genomics of Early-Diverging Mushroom-Forming Fungi Provides Insights into the Origins of Lignocellulose Decay Capabilities.</title>
        <authorList>
            <person name="Nagy L.G."/>
            <person name="Riley R."/>
            <person name="Tritt A."/>
            <person name="Adam C."/>
            <person name="Daum C."/>
            <person name="Floudas D."/>
            <person name="Sun H."/>
            <person name="Yadav J.S."/>
            <person name="Pangilinan J."/>
            <person name="Larsson K.H."/>
            <person name="Matsuura K."/>
            <person name="Barry K."/>
            <person name="Labutti K."/>
            <person name="Kuo R."/>
            <person name="Ohm R.A."/>
            <person name="Bhattacharya S.S."/>
            <person name="Shirouzu T."/>
            <person name="Yoshinaga Y."/>
            <person name="Martin F.M."/>
            <person name="Grigoriev I.V."/>
            <person name="Hibbett D.S."/>
        </authorList>
    </citation>
    <scope>NUCLEOTIDE SEQUENCE [LARGE SCALE GENOMIC DNA]</scope>
    <source>
        <strain evidence="2 3">HHB12733</strain>
    </source>
</reference>
<proteinExistence type="predicted"/>
<dbReference type="EMBL" id="KV424159">
    <property type="protein sequence ID" value="KZT50578.1"/>
    <property type="molecule type" value="Genomic_DNA"/>
</dbReference>
<accession>A0A165CCG3</accession>